<feature type="compositionally biased region" description="Pro residues" evidence="1">
    <location>
        <begin position="43"/>
        <end position="52"/>
    </location>
</feature>
<dbReference type="EMBL" id="JABFUD020000011">
    <property type="protein sequence ID" value="KAI5073918.1"/>
    <property type="molecule type" value="Genomic_DNA"/>
</dbReference>
<accession>A0A9D4UTQ1</accession>
<feature type="compositionally biased region" description="Low complexity" evidence="1">
    <location>
        <begin position="104"/>
        <end position="117"/>
    </location>
</feature>
<dbReference type="Proteomes" id="UP000886520">
    <property type="component" value="Chromosome 11"/>
</dbReference>
<keyword evidence="3" id="KW-1185">Reference proteome</keyword>
<evidence type="ECO:0000256" key="1">
    <source>
        <dbReference type="SAM" id="MobiDB-lite"/>
    </source>
</evidence>
<protein>
    <submittedName>
        <fullName evidence="2">Uncharacterized protein</fullName>
    </submittedName>
</protein>
<feature type="compositionally biased region" description="Polar residues" evidence="1">
    <location>
        <begin position="21"/>
        <end position="31"/>
    </location>
</feature>
<name>A0A9D4UTQ1_ADICA</name>
<evidence type="ECO:0000313" key="2">
    <source>
        <dbReference type="EMBL" id="KAI5073918.1"/>
    </source>
</evidence>
<evidence type="ECO:0000313" key="3">
    <source>
        <dbReference type="Proteomes" id="UP000886520"/>
    </source>
</evidence>
<organism evidence="2 3">
    <name type="scientific">Adiantum capillus-veneris</name>
    <name type="common">Maidenhair fern</name>
    <dbReference type="NCBI Taxonomy" id="13818"/>
    <lineage>
        <taxon>Eukaryota</taxon>
        <taxon>Viridiplantae</taxon>
        <taxon>Streptophyta</taxon>
        <taxon>Embryophyta</taxon>
        <taxon>Tracheophyta</taxon>
        <taxon>Polypodiopsida</taxon>
        <taxon>Polypodiidae</taxon>
        <taxon>Polypodiales</taxon>
        <taxon>Pteridineae</taxon>
        <taxon>Pteridaceae</taxon>
        <taxon>Vittarioideae</taxon>
        <taxon>Adiantum</taxon>
    </lineage>
</organism>
<reference evidence="2" key="1">
    <citation type="submission" date="2021-01" db="EMBL/GenBank/DDBJ databases">
        <title>Adiantum capillus-veneris genome.</title>
        <authorList>
            <person name="Fang Y."/>
            <person name="Liao Q."/>
        </authorList>
    </citation>
    <scope>NUCLEOTIDE SEQUENCE</scope>
    <source>
        <strain evidence="2">H3</strain>
        <tissue evidence="2">Leaf</tissue>
    </source>
</reference>
<sequence>MAPTASSAHDGPVLPWPPLTSQPAFFSQMQPLGSALSSRRPPGGSPAAPPPCCPLAPTFALPQGLVASPQANTVTRNPLAALQSLGSARHCNRLPLLCGADLQPTTSPCSPSLCSASHKPTPSPATPSA</sequence>
<comment type="caution">
    <text evidence="2">The sequence shown here is derived from an EMBL/GenBank/DDBJ whole genome shotgun (WGS) entry which is preliminary data.</text>
</comment>
<feature type="region of interest" description="Disordered" evidence="1">
    <location>
        <begin position="1"/>
        <end position="52"/>
    </location>
</feature>
<gene>
    <name evidence="2" type="ORF">GOP47_0011931</name>
</gene>
<proteinExistence type="predicted"/>
<dbReference type="AlphaFoldDB" id="A0A9D4UTQ1"/>
<feature type="region of interest" description="Disordered" evidence="1">
    <location>
        <begin position="104"/>
        <end position="129"/>
    </location>
</feature>